<evidence type="ECO:0000313" key="11">
    <source>
        <dbReference type="Proteomes" id="UP000191144"/>
    </source>
</evidence>
<dbReference type="InterPro" id="IPR059164">
    <property type="entry name" value="HAT_PRP39_C"/>
</dbReference>
<dbReference type="PANTHER" id="PTHR11246">
    <property type="entry name" value="PRE-MRNA SPLICING FACTOR"/>
    <property type="match status" value="1"/>
</dbReference>
<dbReference type="Gene3D" id="1.25.40.10">
    <property type="entry name" value="Tetratricopeptide repeat domain"/>
    <property type="match status" value="3"/>
</dbReference>
<keyword evidence="3" id="KW-0507">mRNA processing</keyword>
<evidence type="ECO:0000256" key="7">
    <source>
        <dbReference type="ARBA" id="ARBA00023242"/>
    </source>
</evidence>
<dbReference type="GO" id="GO:0071007">
    <property type="term" value="C:U2-type catalytic step 2 spliceosome"/>
    <property type="evidence" value="ECO:0007669"/>
    <property type="project" value="TreeGrafter"/>
</dbReference>
<dbReference type="Pfam" id="PF23241">
    <property type="entry name" value="HAT_PRP39_C"/>
    <property type="match status" value="1"/>
</dbReference>
<evidence type="ECO:0000256" key="4">
    <source>
        <dbReference type="ARBA" id="ARBA00022728"/>
    </source>
</evidence>
<evidence type="ECO:0000313" key="10">
    <source>
        <dbReference type="EMBL" id="SCV00126.1"/>
    </source>
</evidence>
<dbReference type="PANTHER" id="PTHR11246:SF3">
    <property type="entry name" value="CROOKED NECK-LIKE PROTEIN 1"/>
    <property type="match status" value="1"/>
</dbReference>
<comment type="subcellular location">
    <subcellularLocation>
        <location evidence="1">Nucleus</location>
    </subcellularLocation>
</comment>
<keyword evidence="11" id="KW-1185">Reference proteome</keyword>
<dbReference type="SUPFAM" id="SSF48452">
    <property type="entry name" value="TPR-like"/>
    <property type="match status" value="2"/>
</dbReference>
<dbReference type="GO" id="GO:0071014">
    <property type="term" value="C:post-mRNA release spliceosomal complex"/>
    <property type="evidence" value="ECO:0007669"/>
    <property type="project" value="TreeGrafter"/>
</dbReference>
<keyword evidence="7" id="KW-0539">Nucleus</keyword>
<dbReference type="AlphaFoldDB" id="A0A1G4K814"/>
<sequence>MEPETRQIAHQDVLKDTFQRKPVTKPDSQVEILDLEELKDFQGRKRSEFENVLKVKRLDIKQWIRYAQFEIEQHDLRRARSVFERALLVNNSHVPLWLRYIDCELKSKNVNHARNLLERATNLLPRVDKLWLKYVIVEESLGNVAVVRRLYGKWCSLQPGRNAFDAFVEFEIRYQEFENARKVYARYVLVYPGVETWLKWVNFEKKHGTLITTRQALSLGLDTLALYESTPERDIATFVSAFAEWEATQQEHERASALYQLAMNKWPSNELLASAHVQFAKMYSTSSALDESIMDKRKREYRSSLAENSSDYDLWWLYLDLLQKHFPHELPDELERSVIDNNPEDQNKSLSWRRYIFLWIRVLTYFELHMRDLGKTKDLFEKLTKEIIPNKRFTFAKVWNLYAKFELRQGHLTAARKLLGYALGTCPKNRIYKNYIELEIRLKEFDRVRKLYEQYIAYDPTAVETWVNYAELEENLGDDERARAIYRLAASEEVGLGHEKRIEVMRKLISYETTEGEFARASSAYKDLLQLSSYDSGVWIEMALYESSIPTEEQLLMEVDASSASDEEEGTLEVTEKHKQSTRQVFEQAISYYRNKSDKQGRQAVLRALSNYEEVHGTAESQRKVKERLPVVKYKTKLEGGIEVEYLDLEFPDDSENHLATDKKSKLLAMAQKWQQEKKSS</sequence>
<dbReference type="Proteomes" id="UP000191144">
    <property type="component" value="Chromosome G"/>
</dbReference>
<comment type="similarity">
    <text evidence="2">Belongs to the crooked-neck family.</text>
</comment>
<proteinExistence type="inferred from homology"/>
<dbReference type="InterPro" id="IPR011990">
    <property type="entry name" value="TPR-like_helical_dom_sf"/>
</dbReference>
<dbReference type="InterPro" id="IPR055430">
    <property type="entry name" value="HAT_Syf1_CNRKL1_C"/>
</dbReference>
<evidence type="ECO:0000256" key="2">
    <source>
        <dbReference type="ARBA" id="ARBA00008644"/>
    </source>
</evidence>
<dbReference type="Pfam" id="PF02184">
    <property type="entry name" value="HAT"/>
    <property type="match status" value="1"/>
</dbReference>
<keyword evidence="4" id="KW-0747">Spliceosome</keyword>
<dbReference type="GO" id="GO:0000245">
    <property type="term" value="P:spliceosomal complex assembly"/>
    <property type="evidence" value="ECO:0007669"/>
    <property type="project" value="TreeGrafter"/>
</dbReference>
<evidence type="ECO:0000256" key="5">
    <source>
        <dbReference type="ARBA" id="ARBA00022737"/>
    </source>
</evidence>
<reference evidence="11" key="1">
    <citation type="submission" date="2016-03" db="EMBL/GenBank/DDBJ databases">
        <authorList>
            <person name="Devillers Hugo."/>
        </authorList>
    </citation>
    <scope>NUCLEOTIDE SEQUENCE [LARGE SCALE GENOMIC DNA]</scope>
</reference>
<dbReference type="GO" id="GO:0071011">
    <property type="term" value="C:precatalytic spliceosome"/>
    <property type="evidence" value="ECO:0007669"/>
    <property type="project" value="TreeGrafter"/>
</dbReference>
<dbReference type="SMART" id="SM00386">
    <property type="entry name" value="HAT"/>
    <property type="match status" value="11"/>
</dbReference>
<evidence type="ECO:0000256" key="3">
    <source>
        <dbReference type="ARBA" id="ARBA00022664"/>
    </source>
</evidence>
<evidence type="ECO:0000259" key="9">
    <source>
        <dbReference type="Pfam" id="PF23231"/>
    </source>
</evidence>
<organism evidence="10 11">
    <name type="scientific">Lachancea meyersii CBS 8951</name>
    <dbReference type="NCBI Taxonomy" id="1266667"/>
    <lineage>
        <taxon>Eukaryota</taxon>
        <taxon>Fungi</taxon>
        <taxon>Dikarya</taxon>
        <taxon>Ascomycota</taxon>
        <taxon>Saccharomycotina</taxon>
        <taxon>Saccharomycetes</taxon>
        <taxon>Saccharomycetales</taxon>
        <taxon>Saccharomycetaceae</taxon>
        <taxon>Lachancea</taxon>
    </lineage>
</organism>
<name>A0A1G4K814_9SACH</name>
<feature type="domain" description="Pre-mRNA-splicing factor Syf1/CRNKL1-like C-terminal HAT-repeats" evidence="9">
    <location>
        <begin position="358"/>
        <end position="490"/>
    </location>
</feature>
<keyword evidence="6" id="KW-0508">mRNA splicing</keyword>
<gene>
    <name evidence="10" type="ORF">LAME_0G07668G</name>
</gene>
<keyword evidence="5" id="KW-0677">Repeat</keyword>
<dbReference type="GO" id="GO:0000974">
    <property type="term" value="C:Prp19 complex"/>
    <property type="evidence" value="ECO:0007669"/>
    <property type="project" value="TreeGrafter"/>
</dbReference>
<dbReference type="OrthoDB" id="541719at2759"/>
<dbReference type="EMBL" id="LT598484">
    <property type="protein sequence ID" value="SCV00126.1"/>
    <property type="molecule type" value="Genomic_DNA"/>
</dbReference>
<evidence type="ECO:0000256" key="6">
    <source>
        <dbReference type="ARBA" id="ARBA00023187"/>
    </source>
</evidence>
<protein>
    <recommendedName>
        <fullName evidence="8">Pre-mRNA-splicing factor CLF1</fullName>
    </recommendedName>
</protein>
<dbReference type="Pfam" id="PF23231">
    <property type="entry name" value="HAT_Syf1_CNRKL1_C"/>
    <property type="match status" value="1"/>
</dbReference>
<evidence type="ECO:0000256" key="1">
    <source>
        <dbReference type="ARBA" id="ARBA00004123"/>
    </source>
</evidence>
<evidence type="ECO:0000256" key="8">
    <source>
        <dbReference type="ARBA" id="ARBA00039167"/>
    </source>
</evidence>
<dbReference type="InterPro" id="IPR045075">
    <property type="entry name" value="Syf1-like"/>
</dbReference>
<accession>A0A1G4K814</accession>
<dbReference type="InterPro" id="IPR003107">
    <property type="entry name" value="HAT"/>
</dbReference>